<feature type="domain" description="Integrase catalytic" evidence="6">
    <location>
        <begin position="1"/>
        <end position="110"/>
    </location>
</feature>
<dbReference type="SUPFAM" id="SSF56672">
    <property type="entry name" value="DNA/RNA polymerases"/>
    <property type="match status" value="1"/>
</dbReference>
<dbReference type="InterPro" id="IPR001584">
    <property type="entry name" value="Integrase_cat-core"/>
</dbReference>
<evidence type="ECO:0000256" key="5">
    <source>
        <dbReference type="SAM" id="MobiDB-lite"/>
    </source>
</evidence>
<dbReference type="InterPro" id="IPR012337">
    <property type="entry name" value="RNaseH-like_sf"/>
</dbReference>
<protein>
    <submittedName>
        <fullName evidence="7">Reverse transcriptase domain-containing protein</fullName>
    </submittedName>
</protein>
<feature type="region of interest" description="Disordered" evidence="5">
    <location>
        <begin position="125"/>
        <end position="159"/>
    </location>
</feature>
<dbReference type="InterPro" id="IPR036397">
    <property type="entry name" value="RNaseH_sf"/>
</dbReference>
<comment type="caution">
    <text evidence="7">The sequence shown here is derived from an EMBL/GenBank/DDBJ whole genome shotgun (WGS) entry which is preliminary data.</text>
</comment>
<feature type="non-terminal residue" evidence="7">
    <location>
        <position position="861"/>
    </location>
</feature>
<dbReference type="Pfam" id="PF00078">
    <property type="entry name" value="RVT_1"/>
    <property type="match status" value="1"/>
</dbReference>
<dbReference type="InterPro" id="IPR043502">
    <property type="entry name" value="DNA/RNA_pol_sf"/>
</dbReference>
<dbReference type="InterPro" id="IPR050951">
    <property type="entry name" value="Retrovirus_Pol_polyprotein"/>
</dbReference>
<keyword evidence="4" id="KW-0255">Endonuclease</keyword>
<dbReference type="PROSITE" id="PS50994">
    <property type="entry name" value="INTEGRASE"/>
    <property type="match status" value="1"/>
</dbReference>
<dbReference type="Pfam" id="PF08284">
    <property type="entry name" value="RVP_2"/>
    <property type="match status" value="1"/>
</dbReference>
<keyword evidence="2" id="KW-0548">Nucleotidyltransferase</keyword>
<accession>A0A6L2JUR4</accession>
<dbReference type="PANTHER" id="PTHR37984:SF5">
    <property type="entry name" value="PROTEIN NYNRIN-LIKE"/>
    <property type="match status" value="1"/>
</dbReference>
<reference evidence="7" key="1">
    <citation type="journal article" date="2019" name="Sci. Rep.">
        <title>Draft genome of Tanacetum cinerariifolium, the natural source of mosquito coil.</title>
        <authorList>
            <person name="Yamashiro T."/>
            <person name="Shiraishi A."/>
            <person name="Satake H."/>
            <person name="Nakayama K."/>
        </authorList>
    </citation>
    <scope>NUCLEOTIDE SEQUENCE</scope>
</reference>
<name>A0A6L2JUR4_TANCI</name>
<dbReference type="Gene3D" id="3.10.10.10">
    <property type="entry name" value="HIV Type 1 Reverse Transcriptase, subunit A, domain 1"/>
    <property type="match status" value="1"/>
</dbReference>
<dbReference type="CDD" id="cd00303">
    <property type="entry name" value="retropepsin_like"/>
    <property type="match status" value="1"/>
</dbReference>
<dbReference type="AlphaFoldDB" id="A0A6L2JUR4"/>
<evidence type="ECO:0000256" key="2">
    <source>
        <dbReference type="ARBA" id="ARBA00022695"/>
    </source>
</evidence>
<dbReference type="SUPFAM" id="SSF53098">
    <property type="entry name" value="Ribonuclease H-like"/>
    <property type="match status" value="2"/>
</dbReference>
<keyword evidence="7" id="KW-0695">RNA-directed DNA polymerase</keyword>
<keyword evidence="4" id="KW-0378">Hydrolase</keyword>
<dbReference type="GO" id="GO:0003964">
    <property type="term" value="F:RNA-directed DNA polymerase activity"/>
    <property type="evidence" value="ECO:0007669"/>
    <property type="project" value="UniProtKB-KW"/>
</dbReference>
<evidence type="ECO:0000313" key="7">
    <source>
        <dbReference type="EMBL" id="GEU40858.1"/>
    </source>
</evidence>
<dbReference type="GO" id="GO:0004519">
    <property type="term" value="F:endonuclease activity"/>
    <property type="evidence" value="ECO:0007669"/>
    <property type="project" value="UniProtKB-KW"/>
</dbReference>
<keyword evidence="3" id="KW-0540">Nuclease</keyword>
<keyword evidence="1" id="KW-0808">Transferase</keyword>
<evidence type="ECO:0000259" key="6">
    <source>
        <dbReference type="PROSITE" id="PS50994"/>
    </source>
</evidence>
<dbReference type="EMBL" id="BKCJ010001360">
    <property type="protein sequence ID" value="GEU40858.1"/>
    <property type="molecule type" value="Genomic_DNA"/>
</dbReference>
<proteinExistence type="predicted"/>
<dbReference type="PANTHER" id="PTHR37984">
    <property type="entry name" value="PROTEIN CBG26694"/>
    <property type="match status" value="1"/>
</dbReference>
<dbReference type="InterPro" id="IPR021109">
    <property type="entry name" value="Peptidase_aspartic_dom_sf"/>
</dbReference>
<organism evidence="7">
    <name type="scientific">Tanacetum cinerariifolium</name>
    <name type="common">Dalmatian daisy</name>
    <name type="synonym">Chrysanthemum cinerariifolium</name>
    <dbReference type="NCBI Taxonomy" id="118510"/>
    <lineage>
        <taxon>Eukaryota</taxon>
        <taxon>Viridiplantae</taxon>
        <taxon>Streptophyta</taxon>
        <taxon>Embryophyta</taxon>
        <taxon>Tracheophyta</taxon>
        <taxon>Spermatophyta</taxon>
        <taxon>Magnoliopsida</taxon>
        <taxon>eudicotyledons</taxon>
        <taxon>Gunneridae</taxon>
        <taxon>Pentapetalae</taxon>
        <taxon>asterids</taxon>
        <taxon>campanulids</taxon>
        <taxon>Asterales</taxon>
        <taxon>Asteraceae</taxon>
        <taxon>Asteroideae</taxon>
        <taxon>Anthemideae</taxon>
        <taxon>Anthemidinae</taxon>
        <taxon>Tanacetum</taxon>
    </lineage>
</organism>
<dbReference type="CDD" id="cd01647">
    <property type="entry name" value="RT_LTR"/>
    <property type="match status" value="1"/>
</dbReference>
<evidence type="ECO:0000256" key="4">
    <source>
        <dbReference type="ARBA" id="ARBA00022759"/>
    </source>
</evidence>
<gene>
    <name evidence="7" type="ORF">Tci_012836</name>
</gene>
<dbReference type="Gene3D" id="2.40.70.10">
    <property type="entry name" value="Acid Proteases"/>
    <property type="match status" value="1"/>
</dbReference>
<evidence type="ECO:0000256" key="3">
    <source>
        <dbReference type="ARBA" id="ARBA00022722"/>
    </source>
</evidence>
<dbReference type="GO" id="GO:0015074">
    <property type="term" value="P:DNA integration"/>
    <property type="evidence" value="ECO:0007669"/>
    <property type="project" value="InterPro"/>
</dbReference>
<dbReference type="Gene3D" id="3.30.420.10">
    <property type="entry name" value="Ribonuclease H-like superfamily/Ribonuclease H"/>
    <property type="match status" value="2"/>
</dbReference>
<evidence type="ECO:0000256" key="1">
    <source>
        <dbReference type="ARBA" id="ARBA00022679"/>
    </source>
</evidence>
<dbReference type="Gene3D" id="3.30.70.270">
    <property type="match status" value="1"/>
</dbReference>
<dbReference type="SUPFAM" id="SSF50630">
    <property type="entry name" value="Acid proteases"/>
    <property type="match status" value="1"/>
</dbReference>
<sequence length="861" mass="99300">MDFVTKLPKTSSGYDTIWVIVDILTKSANFLPIKETNTMERLMRLYLKEVVLRHGMPVLIISDRDSIFTSHFWQSLQKALGTRLDKTTTYHPQTDGHSERTIHTLEDMLRACVIDFGNGWDRNLPLEPSEEEEIPTSAASTPVIPDPASPFEEEEDTEPFKEDEVALTSPSPISPHIILLSRHDFVERGNRFALRLLCHRLLLHLLTSGLLHLHHHHHHVHYHHYHHLYPGYHHYHYHHHPPAKISFSRLTCRLGRELEFLLHLISLRLKRAPQLLQDIMGLLWPKDSHEMYVRHQDAQDDRAVLRTYIHETITMAQSLRDQVMQDLGEKTIDNKRKWEGNHNNNNNYNQKKRQEKARVYTAGPTNKWNEARGRVYVLGEDAAVQDNNVVTGMFLINNHYASILFDTGADRSFASTTFSEYLNIMPTTLDTKYHVELADGKSVTTDTILRGCTLNLQNHPFNIDLMPIKLESFGVTIGMDWLSKDHDVIVCHEKLVCISYRNEVLIIQVNRSRVRGESRLSIILCIKTQKYMKKGCQMFLIQVTKNETEEKQLRDLPIMRDFPEVIPKTCLDSHLLIRMCIDYGELNKLTMKNQYPLPRIDDFFDQLQGSSIYLKIYLRSGYHQLRVREEDIPKTDFRIYYGHYEFPVMPFGLTNASAVFMDLMNRICKPYLDHKGIHFDPVKIEAIKDWASPTTLTEIRQFLGHAGYYQRFIEGFSKITKPLTELTQKNKKFNWIMEETMKRCGVNHRFSTSYHPQTSGQVTNTNKALKRIPKKSVKDNPTIWSRKLDDALWAFLKSFKATQRDLIVVVRPAVDGDEGGVVMAARWGVGCGVEGGGDVVMVLEAVAAAARVGTEVVGGAW</sequence>
<dbReference type="InterPro" id="IPR043128">
    <property type="entry name" value="Rev_trsase/Diguanyl_cyclase"/>
</dbReference>
<dbReference type="GO" id="GO:0003676">
    <property type="term" value="F:nucleic acid binding"/>
    <property type="evidence" value="ECO:0007669"/>
    <property type="project" value="InterPro"/>
</dbReference>
<dbReference type="InterPro" id="IPR000477">
    <property type="entry name" value="RT_dom"/>
</dbReference>
<feature type="region of interest" description="Disordered" evidence="5">
    <location>
        <begin position="336"/>
        <end position="356"/>
    </location>
</feature>